<dbReference type="Pfam" id="PF07705">
    <property type="entry name" value="CARDB"/>
    <property type="match status" value="1"/>
</dbReference>
<dbReference type="Pfam" id="PF13620">
    <property type="entry name" value="CarboxypepD_reg"/>
    <property type="match status" value="1"/>
</dbReference>
<dbReference type="InterPro" id="IPR013783">
    <property type="entry name" value="Ig-like_fold"/>
</dbReference>
<organism evidence="2">
    <name type="scientific">marine sediment metagenome</name>
    <dbReference type="NCBI Taxonomy" id="412755"/>
    <lineage>
        <taxon>unclassified sequences</taxon>
        <taxon>metagenomes</taxon>
        <taxon>ecological metagenomes</taxon>
    </lineage>
</organism>
<comment type="caution">
    <text evidence="2">The sequence shown here is derived from an EMBL/GenBank/DDBJ whole genome shotgun (WGS) entry which is preliminary data.</text>
</comment>
<dbReference type="SUPFAM" id="SSF49478">
    <property type="entry name" value="Cna protein B-type domain"/>
    <property type="match status" value="1"/>
</dbReference>
<dbReference type="EMBL" id="LAZR01055245">
    <property type="protein sequence ID" value="KKK76811.1"/>
    <property type="molecule type" value="Genomic_DNA"/>
</dbReference>
<feature type="non-terminal residue" evidence="2">
    <location>
        <position position="395"/>
    </location>
</feature>
<gene>
    <name evidence="2" type="ORF">LCGC14_2859890</name>
</gene>
<evidence type="ECO:0000259" key="1">
    <source>
        <dbReference type="Pfam" id="PF07705"/>
    </source>
</evidence>
<dbReference type="InterPro" id="IPR011635">
    <property type="entry name" value="CARDB"/>
</dbReference>
<reference evidence="2" key="1">
    <citation type="journal article" date="2015" name="Nature">
        <title>Complex archaea that bridge the gap between prokaryotes and eukaryotes.</title>
        <authorList>
            <person name="Spang A."/>
            <person name="Saw J.H."/>
            <person name="Jorgensen S.L."/>
            <person name="Zaremba-Niedzwiedzka K."/>
            <person name="Martijn J."/>
            <person name="Lind A.E."/>
            <person name="van Eijk R."/>
            <person name="Schleper C."/>
            <person name="Guy L."/>
            <person name="Ettema T.J."/>
        </authorList>
    </citation>
    <scope>NUCLEOTIDE SEQUENCE</scope>
</reference>
<dbReference type="SUPFAM" id="SSF49464">
    <property type="entry name" value="Carboxypeptidase regulatory domain-like"/>
    <property type="match status" value="1"/>
</dbReference>
<feature type="domain" description="CARDB" evidence="1">
    <location>
        <begin position="59"/>
        <end position="160"/>
    </location>
</feature>
<proteinExistence type="predicted"/>
<dbReference type="Gene3D" id="2.60.40.1120">
    <property type="entry name" value="Carboxypeptidase-like, regulatory domain"/>
    <property type="match status" value="1"/>
</dbReference>
<dbReference type="AlphaFoldDB" id="A0A0F9AWZ2"/>
<accession>A0A0F9AWZ2</accession>
<protein>
    <recommendedName>
        <fullName evidence="1">CARDB domain-containing protein</fullName>
    </recommendedName>
</protein>
<evidence type="ECO:0000313" key="2">
    <source>
        <dbReference type="EMBL" id="KKK76811.1"/>
    </source>
</evidence>
<dbReference type="Gene3D" id="2.60.40.10">
    <property type="entry name" value="Immunoglobulins"/>
    <property type="match status" value="1"/>
</dbReference>
<feature type="non-terminal residue" evidence="2">
    <location>
        <position position="1"/>
    </location>
</feature>
<dbReference type="InterPro" id="IPR008969">
    <property type="entry name" value="CarboxyPept-like_regulatory"/>
</dbReference>
<sequence>RYILTTHAYGAADDNPANPNSGTRLNSNKYNKIFDWLGADTAPTDKADLVDRGLAYSSYTPNPVTQGVTSFTVSSDVRNIGTASSGGFYVYYYASTNSIISSGDYFIGSDYVSSISPFSYGDSSWTGIFPASIPAGSYYIGWIIDAPGWVTEFDETNNKAHETSTLTVNPTPPPPGYIEVQVNDALTSDPIDFAYIQIWDDTDTLVRASFTNSSGYYNITAMDEGTFNVTVSRQGYHTQKQLQTITSTIDDYFLTFDLVPYPPDSSYIEVSVNESRTSLPIENAYVRCYNYSSGELFSTGYTDSSGFYNITGLYIGWWTVNVSYPGFSEQEKFNYINWNNDDDYLQYYMDLIFQRINGTVALFRDNLPWDVNSTEPVLAKYNITYTVYNSSDFGS</sequence>
<name>A0A0F9AWZ2_9ZZZZ</name>